<protein>
    <recommendedName>
        <fullName evidence="2">WD repeat-containing protein 48 homolog</fullName>
    </recommendedName>
</protein>
<evidence type="ECO:0000256" key="2">
    <source>
        <dbReference type="ARBA" id="ARBA00021538"/>
    </source>
</evidence>
<dbReference type="PROSITE" id="PS50294">
    <property type="entry name" value="WD_REPEATS_REGION"/>
    <property type="match status" value="3"/>
</dbReference>
<proteinExistence type="inferred from homology"/>
<keyword evidence="6" id="KW-1185">Reference proteome</keyword>
<dbReference type="PROSITE" id="PS00678">
    <property type="entry name" value="WD_REPEATS_1"/>
    <property type="match status" value="1"/>
</dbReference>
<reference evidence="7" key="1">
    <citation type="submission" date="2022-11" db="UniProtKB">
        <authorList>
            <consortium name="WormBaseParasite"/>
        </authorList>
    </citation>
    <scope>IDENTIFICATION</scope>
</reference>
<dbReference type="WBParaSite" id="ACRNAN_scaffold200.g15163.t1">
    <property type="protein sequence ID" value="ACRNAN_scaffold200.g15163.t1"/>
    <property type="gene ID" value="ACRNAN_scaffold200.g15163"/>
</dbReference>
<dbReference type="InterPro" id="IPR021772">
    <property type="entry name" value="WDR48/Bun107"/>
</dbReference>
<dbReference type="InterPro" id="IPR015943">
    <property type="entry name" value="WD40/YVTN_repeat-like_dom_sf"/>
</dbReference>
<evidence type="ECO:0000256" key="4">
    <source>
        <dbReference type="ARBA" id="ARBA00022737"/>
    </source>
</evidence>
<dbReference type="InterPro" id="IPR036322">
    <property type="entry name" value="WD40_repeat_dom_sf"/>
</dbReference>
<dbReference type="InterPro" id="IPR051246">
    <property type="entry name" value="WDR48"/>
</dbReference>
<dbReference type="Pfam" id="PF00400">
    <property type="entry name" value="WD40"/>
    <property type="match status" value="4"/>
</dbReference>
<evidence type="ECO:0000313" key="6">
    <source>
        <dbReference type="Proteomes" id="UP000887540"/>
    </source>
</evidence>
<dbReference type="SMART" id="SM00320">
    <property type="entry name" value="WD40"/>
    <property type="match status" value="5"/>
</dbReference>
<evidence type="ECO:0000256" key="1">
    <source>
        <dbReference type="ARBA" id="ARBA00006917"/>
    </source>
</evidence>
<dbReference type="PRINTS" id="PR00320">
    <property type="entry name" value="GPROTEINBRPT"/>
</dbReference>
<dbReference type="GO" id="GO:0000724">
    <property type="term" value="P:double-strand break repair via homologous recombination"/>
    <property type="evidence" value="ECO:0007669"/>
    <property type="project" value="TreeGrafter"/>
</dbReference>
<evidence type="ECO:0000313" key="7">
    <source>
        <dbReference type="WBParaSite" id="ACRNAN_scaffold200.g15163.t1"/>
    </source>
</evidence>
<dbReference type="Proteomes" id="UP000887540">
    <property type="component" value="Unplaced"/>
</dbReference>
<comment type="similarity">
    <text evidence="1">Belongs to the WD repeat WDR48 family.</text>
</comment>
<feature type="repeat" description="WD" evidence="5">
    <location>
        <begin position="22"/>
        <end position="63"/>
    </location>
</feature>
<dbReference type="Pfam" id="PF11816">
    <property type="entry name" value="DUF3337"/>
    <property type="match status" value="1"/>
</dbReference>
<keyword evidence="4" id="KW-0677">Repeat</keyword>
<dbReference type="InterPro" id="IPR019775">
    <property type="entry name" value="WD40_repeat_CS"/>
</dbReference>
<sequence>MNTVPATKKKIQISFVIREESEVMHRSFVNSLQYDAQTGNLFTAGSDSVIRKWDTQTPSESLSSSQNRYQLSLEHHYDWVNDIILCCGGRHLISASSDTTVKVWNAQKGFCMSTLRTHKDYVRALAYAKELELVASAGLDKSIYLWDVGTLTKLTALNNTVTTSSLNGSKDSIYSLAMNPIGTVIISGSTENVLRIWDPRTCQKIVKLRGHSNNIRAICVNRDGTQASSPNFTLKRFHNNLILDSKDVYLPFSVMQIVFGPYNFTHVYSGGRDRRVFRTALNDVTSSQLLFVEDAPVQKILLTDPNQPKQIWVATWNSRVQRWSLPSETAVNVCPDGESSLIQEPDMILPGAPSIRQHAVLNDKRHIVTNDTENNVATWDVLRAQKVANHGKRNMEDVIKENFKKVFVPSWFSVDIKSGLLQITLDESDVFSAWVSAKDAGFNDKPAEAKLNYGGMLLRSLFEKWPCAFTDNDEESSIHGFFSVPEHTPILICEDSGRPIFRCTVRDTTNSTESAMLQDHLPNWVLDVVEHNQFPKFNKIPFLLQPHSSYAMKTPKKDRLSATEMLQVRKVMEHVYEKILNPLESSENGVPQRVFPPPLTGNIEEKVELYCNDQ</sequence>
<dbReference type="Gene3D" id="2.130.10.10">
    <property type="entry name" value="YVTN repeat-like/Quinoprotein amine dehydrogenase"/>
    <property type="match status" value="2"/>
</dbReference>
<dbReference type="PANTHER" id="PTHR19862">
    <property type="entry name" value="WD REPEAT-CONTAINING PROTEIN 48"/>
    <property type="match status" value="1"/>
</dbReference>
<dbReference type="SUPFAM" id="SSF50978">
    <property type="entry name" value="WD40 repeat-like"/>
    <property type="match status" value="1"/>
</dbReference>
<name>A0A914D7W3_9BILA</name>
<dbReference type="InterPro" id="IPR020472">
    <property type="entry name" value="WD40_PAC1"/>
</dbReference>
<dbReference type="PROSITE" id="PS50082">
    <property type="entry name" value="WD_REPEATS_2"/>
    <property type="match status" value="4"/>
</dbReference>
<organism evidence="6 7">
    <name type="scientific">Acrobeloides nanus</name>
    <dbReference type="NCBI Taxonomy" id="290746"/>
    <lineage>
        <taxon>Eukaryota</taxon>
        <taxon>Metazoa</taxon>
        <taxon>Ecdysozoa</taxon>
        <taxon>Nematoda</taxon>
        <taxon>Chromadorea</taxon>
        <taxon>Rhabditida</taxon>
        <taxon>Tylenchina</taxon>
        <taxon>Cephalobomorpha</taxon>
        <taxon>Cephaloboidea</taxon>
        <taxon>Cephalobidae</taxon>
        <taxon>Acrobeloides</taxon>
    </lineage>
</organism>
<accession>A0A914D7W3</accession>
<keyword evidence="3 5" id="KW-0853">WD repeat</keyword>
<evidence type="ECO:0000256" key="5">
    <source>
        <dbReference type="PROSITE-ProRule" id="PRU00221"/>
    </source>
</evidence>
<dbReference type="AlphaFoldDB" id="A0A914D7W3"/>
<feature type="repeat" description="WD" evidence="5">
    <location>
        <begin position="73"/>
        <end position="114"/>
    </location>
</feature>
<feature type="repeat" description="WD" evidence="5">
    <location>
        <begin position="166"/>
        <end position="207"/>
    </location>
</feature>
<dbReference type="PANTHER" id="PTHR19862:SF14">
    <property type="entry name" value="WD REPEAT-CONTAINING PROTEIN 48"/>
    <property type="match status" value="1"/>
</dbReference>
<dbReference type="InterPro" id="IPR001680">
    <property type="entry name" value="WD40_rpt"/>
</dbReference>
<dbReference type="CDD" id="cd00200">
    <property type="entry name" value="WD40"/>
    <property type="match status" value="1"/>
</dbReference>
<evidence type="ECO:0000256" key="3">
    <source>
        <dbReference type="ARBA" id="ARBA00022574"/>
    </source>
</evidence>
<feature type="repeat" description="WD" evidence="5">
    <location>
        <begin position="115"/>
        <end position="156"/>
    </location>
</feature>
<dbReference type="GO" id="GO:0043130">
    <property type="term" value="F:ubiquitin binding"/>
    <property type="evidence" value="ECO:0007669"/>
    <property type="project" value="TreeGrafter"/>
</dbReference>